<dbReference type="STRING" id="109895.A0A507E267"/>
<dbReference type="PROSITE" id="PS50330">
    <property type="entry name" value="UIM"/>
    <property type="match status" value="1"/>
</dbReference>
<dbReference type="InterPro" id="IPR003903">
    <property type="entry name" value="UIM_dom"/>
</dbReference>
<gene>
    <name evidence="3" type="ORF">PhCBS80983_g03303</name>
</gene>
<dbReference type="GO" id="GO:0043130">
    <property type="term" value="F:ubiquitin binding"/>
    <property type="evidence" value="ECO:0007669"/>
    <property type="project" value="TreeGrafter"/>
</dbReference>
<protein>
    <recommendedName>
        <fullName evidence="2">UBX domain-containing protein</fullName>
    </recommendedName>
</protein>
<name>A0A507E267_9FUNG</name>
<evidence type="ECO:0000313" key="4">
    <source>
        <dbReference type="Proteomes" id="UP000318582"/>
    </source>
</evidence>
<dbReference type="InterPro" id="IPR001012">
    <property type="entry name" value="UBX_dom"/>
</dbReference>
<dbReference type="Pfam" id="PF00789">
    <property type="entry name" value="UBX"/>
    <property type="match status" value="1"/>
</dbReference>
<dbReference type="InterPro" id="IPR036249">
    <property type="entry name" value="Thioredoxin-like_sf"/>
</dbReference>
<dbReference type="PROSITE" id="PS50033">
    <property type="entry name" value="UBX"/>
    <property type="match status" value="1"/>
</dbReference>
<dbReference type="GO" id="GO:0005634">
    <property type="term" value="C:nucleus"/>
    <property type="evidence" value="ECO:0007669"/>
    <property type="project" value="TreeGrafter"/>
</dbReference>
<dbReference type="Proteomes" id="UP000318582">
    <property type="component" value="Unassembled WGS sequence"/>
</dbReference>
<dbReference type="AlphaFoldDB" id="A0A507E267"/>
<organism evidence="3 4">
    <name type="scientific">Powellomyces hirtus</name>
    <dbReference type="NCBI Taxonomy" id="109895"/>
    <lineage>
        <taxon>Eukaryota</taxon>
        <taxon>Fungi</taxon>
        <taxon>Fungi incertae sedis</taxon>
        <taxon>Chytridiomycota</taxon>
        <taxon>Chytridiomycota incertae sedis</taxon>
        <taxon>Chytridiomycetes</taxon>
        <taxon>Spizellomycetales</taxon>
        <taxon>Powellomycetaceae</taxon>
        <taxon>Powellomyces</taxon>
    </lineage>
</organism>
<feature type="domain" description="UBX" evidence="2">
    <location>
        <begin position="350"/>
        <end position="426"/>
    </location>
</feature>
<feature type="compositionally biased region" description="Low complexity" evidence="1">
    <location>
        <begin position="46"/>
        <end position="56"/>
    </location>
</feature>
<keyword evidence="4" id="KW-1185">Reference proteome</keyword>
<reference evidence="3 4" key="1">
    <citation type="journal article" date="2019" name="Sci. Rep.">
        <title>Comparative genomics of chytrid fungi reveal insights into the obligate biotrophic and pathogenic lifestyle of Synchytrium endobioticum.</title>
        <authorList>
            <person name="van de Vossenberg B.T.L.H."/>
            <person name="Warris S."/>
            <person name="Nguyen H.D.T."/>
            <person name="van Gent-Pelzer M.P.E."/>
            <person name="Joly D.L."/>
            <person name="van de Geest H.C."/>
            <person name="Bonants P.J.M."/>
            <person name="Smith D.S."/>
            <person name="Levesque C.A."/>
            <person name="van der Lee T.A.J."/>
        </authorList>
    </citation>
    <scope>NUCLEOTIDE SEQUENCE [LARGE SCALE GENOMIC DNA]</scope>
    <source>
        <strain evidence="3 4">CBS 809.83</strain>
    </source>
</reference>
<dbReference type="PANTHER" id="PTHR23322">
    <property type="entry name" value="FAS-ASSOCIATED PROTEIN"/>
    <property type="match status" value="1"/>
</dbReference>
<proteinExistence type="predicted"/>
<dbReference type="EMBL" id="QEAQ01000040">
    <property type="protein sequence ID" value="TPX58169.1"/>
    <property type="molecule type" value="Genomic_DNA"/>
</dbReference>
<dbReference type="SMART" id="SM00594">
    <property type="entry name" value="UAS"/>
    <property type="match status" value="1"/>
</dbReference>
<dbReference type="SUPFAM" id="SSF52833">
    <property type="entry name" value="Thioredoxin-like"/>
    <property type="match status" value="1"/>
</dbReference>
<dbReference type="SMART" id="SM00166">
    <property type="entry name" value="UBX"/>
    <property type="match status" value="1"/>
</dbReference>
<accession>A0A507E267</accession>
<dbReference type="InterPro" id="IPR050730">
    <property type="entry name" value="UBX_domain-protein"/>
</dbReference>
<comment type="caution">
    <text evidence="3">The sequence shown here is derived from an EMBL/GenBank/DDBJ whole genome shotgun (WGS) entry which is preliminary data.</text>
</comment>
<dbReference type="SUPFAM" id="SSF54236">
    <property type="entry name" value="Ubiquitin-like"/>
    <property type="match status" value="1"/>
</dbReference>
<dbReference type="Gene3D" id="3.40.30.10">
    <property type="entry name" value="Glutaredoxin"/>
    <property type="match status" value="1"/>
</dbReference>
<evidence type="ECO:0000259" key="2">
    <source>
        <dbReference type="PROSITE" id="PS50033"/>
    </source>
</evidence>
<evidence type="ECO:0000313" key="3">
    <source>
        <dbReference type="EMBL" id="TPX58169.1"/>
    </source>
</evidence>
<dbReference type="CDD" id="cd02958">
    <property type="entry name" value="UAS"/>
    <property type="match status" value="1"/>
</dbReference>
<dbReference type="Pfam" id="PF13899">
    <property type="entry name" value="Thioredoxin_7"/>
    <property type="match status" value="1"/>
</dbReference>
<sequence>MSDFVDDEAIMSFIEVTEGRVEQAVSLFMENGGAPLHSELPPTAPAAPQNTAASSSNSVIVDPYEDNVRAPIAAKREALFGPDDTDGYHHIPHMHRSGYGGRSQQGYPRPPLSDVHHVPAESHVASLGSNPNSRLAELFKPPLAIMHQAHSMQQVRDAGKAAKKWIMLTINDPSEFGCQVLNRDLWKDEGVVALIKEHFVFIYWGSESNPAREHKSLYPIENFPYFAIIDPITGERMKTWNTNASPAEFMQDVLDFLSRYSLHQNSAAPAAKKKKSTLPSGKRTVTEMSEEEQLELALAASMGQVKAPQEPIVIDDDDMKEVVPMEEDVPEPTNPYDTIVARMNQEPPAGGPDATRIQFRLPDGTRKVRRFKQSDTIRTLFEYIRADVPEAGDKDFELMNFREPLLGRLTETIDEAKLAGASITVDFP</sequence>
<evidence type="ECO:0000256" key="1">
    <source>
        <dbReference type="SAM" id="MobiDB-lite"/>
    </source>
</evidence>
<dbReference type="InterPro" id="IPR029071">
    <property type="entry name" value="Ubiquitin-like_domsf"/>
</dbReference>
<feature type="region of interest" description="Disordered" evidence="1">
    <location>
        <begin position="36"/>
        <end position="56"/>
    </location>
</feature>
<dbReference type="Gene3D" id="3.10.20.90">
    <property type="entry name" value="Phosphatidylinositol 3-kinase Catalytic Subunit, Chain A, domain 1"/>
    <property type="match status" value="1"/>
</dbReference>
<dbReference type="PANTHER" id="PTHR23322:SF6">
    <property type="entry name" value="UBX DOMAIN-CONTAINING PROTEIN 7"/>
    <property type="match status" value="1"/>
</dbReference>
<dbReference type="GO" id="GO:0043161">
    <property type="term" value="P:proteasome-mediated ubiquitin-dependent protein catabolic process"/>
    <property type="evidence" value="ECO:0007669"/>
    <property type="project" value="TreeGrafter"/>
</dbReference>
<dbReference type="InterPro" id="IPR006577">
    <property type="entry name" value="UAS"/>
</dbReference>